<evidence type="ECO:0000313" key="3">
    <source>
        <dbReference type="Proteomes" id="UP000016498"/>
    </source>
</evidence>
<dbReference type="AlphaFoldDB" id="U1RA62"/>
<name>U1RA62_9ACTO</name>
<reference evidence="2 3" key="1">
    <citation type="submission" date="2013-06" db="EMBL/GenBank/DDBJ databases">
        <authorList>
            <person name="Weinstock G."/>
            <person name="Sodergren E."/>
            <person name="Lobos E.A."/>
            <person name="Fulton L."/>
            <person name="Fulton R."/>
            <person name="Courtney L."/>
            <person name="Fronick C."/>
            <person name="O'Laughlin M."/>
            <person name="Godfrey J."/>
            <person name="Wilson R.M."/>
            <person name="Miner T."/>
            <person name="Farmer C."/>
            <person name="Delehaunty K."/>
            <person name="Cordes M."/>
            <person name="Minx P."/>
            <person name="Tomlinson C."/>
            <person name="Chen J."/>
            <person name="Wollam A."/>
            <person name="Pepin K.H."/>
            <person name="Bhonagiri V."/>
            <person name="Zhang X."/>
            <person name="Warren W."/>
            <person name="Mitreva M."/>
            <person name="Mardis E.R."/>
            <person name="Wilson R.K."/>
        </authorList>
    </citation>
    <scope>NUCLEOTIDE SEQUENCE [LARGE SCALE GENOMIC DNA]</scope>
    <source>
        <strain evidence="2 3">F0510</strain>
    </source>
</reference>
<dbReference type="Proteomes" id="UP000016498">
    <property type="component" value="Unassembled WGS sequence"/>
</dbReference>
<organism evidence="2 3">
    <name type="scientific">Actinomyces johnsonii F0510</name>
    <dbReference type="NCBI Taxonomy" id="1227262"/>
    <lineage>
        <taxon>Bacteria</taxon>
        <taxon>Bacillati</taxon>
        <taxon>Actinomycetota</taxon>
        <taxon>Actinomycetes</taxon>
        <taxon>Actinomycetales</taxon>
        <taxon>Actinomycetaceae</taxon>
        <taxon>Actinomyces</taxon>
    </lineage>
</organism>
<accession>U1RA62</accession>
<feature type="region of interest" description="Disordered" evidence="1">
    <location>
        <begin position="39"/>
        <end position="78"/>
    </location>
</feature>
<proteinExistence type="predicted"/>
<feature type="non-terminal residue" evidence="2">
    <location>
        <position position="1"/>
    </location>
</feature>
<gene>
    <name evidence="2" type="ORF">HMPREF1549_02472</name>
</gene>
<comment type="caution">
    <text evidence="2">The sequence shown here is derived from an EMBL/GenBank/DDBJ whole genome shotgun (WGS) entry which is preliminary data.</text>
</comment>
<evidence type="ECO:0000256" key="1">
    <source>
        <dbReference type="SAM" id="MobiDB-lite"/>
    </source>
</evidence>
<dbReference type="EMBL" id="AWSD01000292">
    <property type="protein sequence ID" value="ERH16573.1"/>
    <property type="molecule type" value="Genomic_DNA"/>
</dbReference>
<feature type="compositionally biased region" description="Gly residues" evidence="1">
    <location>
        <begin position="41"/>
        <end position="54"/>
    </location>
</feature>
<feature type="compositionally biased region" description="Basic and acidic residues" evidence="1">
    <location>
        <begin position="68"/>
        <end position="78"/>
    </location>
</feature>
<evidence type="ECO:0000313" key="2">
    <source>
        <dbReference type="EMBL" id="ERH16573.1"/>
    </source>
</evidence>
<dbReference type="HOGENOM" id="CLU_2611402_0_0_11"/>
<protein>
    <submittedName>
        <fullName evidence="2">Uncharacterized protein</fullName>
    </submittedName>
</protein>
<sequence>QARYGQDAAQVEAALLARFGQHGEMTGDDAAQIATDDVTGELGGEATGGDGGPVNGVPNSTAGVVFGRRPDKRSGGTA</sequence>